<evidence type="ECO:0000313" key="4">
    <source>
        <dbReference type="EMBL" id="JAD46097.1"/>
    </source>
</evidence>
<organism evidence="4">
    <name type="scientific">Arundo donax</name>
    <name type="common">Giant reed</name>
    <name type="synonym">Donax arundinaceus</name>
    <dbReference type="NCBI Taxonomy" id="35708"/>
    <lineage>
        <taxon>Eukaryota</taxon>
        <taxon>Viridiplantae</taxon>
        <taxon>Streptophyta</taxon>
        <taxon>Embryophyta</taxon>
        <taxon>Tracheophyta</taxon>
        <taxon>Spermatophyta</taxon>
        <taxon>Magnoliopsida</taxon>
        <taxon>Liliopsida</taxon>
        <taxon>Poales</taxon>
        <taxon>Poaceae</taxon>
        <taxon>PACMAD clade</taxon>
        <taxon>Arundinoideae</taxon>
        <taxon>Arundineae</taxon>
        <taxon>Arundo</taxon>
    </lineage>
</organism>
<proteinExistence type="predicted"/>
<dbReference type="CDD" id="cd09917">
    <property type="entry name" value="F-box_SF"/>
    <property type="match status" value="1"/>
</dbReference>
<dbReference type="InterPro" id="IPR036047">
    <property type="entry name" value="F-box-like_dom_sf"/>
</dbReference>
<dbReference type="SUPFAM" id="SSF81383">
    <property type="entry name" value="F-box domain"/>
    <property type="match status" value="1"/>
</dbReference>
<evidence type="ECO:0000259" key="3">
    <source>
        <dbReference type="Pfam" id="PF23635"/>
    </source>
</evidence>
<feature type="domain" description="F-box" evidence="2">
    <location>
        <begin position="64"/>
        <end position="102"/>
    </location>
</feature>
<dbReference type="Pfam" id="PF23635">
    <property type="entry name" value="Beta-prop_AT5G49610-like"/>
    <property type="match status" value="1"/>
</dbReference>
<protein>
    <submittedName>
        <fullName evidence="4">Uncharacterized protein</fullName>
    </submittedName>
</protein>
<feature type="domain" description="F-box protein AT5G49610-like beta-propeller" evidence="3">
    <location>
        <begin position="174"/>
        <end position="443"/>
    </location>
</feature>
<accession>A0A0A9AGA4</accession>
<reference evidence="4" key="1">
    <citation type="submission" date="2014-09" db="EMBL/GenBank/DDBJ databases">
        <authorList>
            <person name="Magalhaes I.L.F."/>
            <person name="Oliveira U."/>
            <person name="Santos F.R."/>
            <person name="Vidigal T.H.D.A."/>
            <person name="Brescovit A.D."/>
            <person name="Santos A.J."/>
        </authorList>
    </citation>
    <scope>NUCLEOTIDE SEQUENCE</scope>
    <source>
        <tissue evidence="4">Shoot tissue taken approximately 20 cm above the soil surface</tissue>
    </source>
</reference>
<dbReference type="InterPro" id="IPR001810">
    <property type="entry name" value="F-box_dom"/>
</dbReference>
<dbReference type="Gene3D" id="1.20.1280.50">
    <property type="match status" value="1"/>
</dbReference>
<dbReference type="AlphaFoldDB" id="A0A0A9AGA4"/>
<evidence type="ECO:0000256" key="1">
    <source>
        <dbReference type="SAM" id="MobiDB-lite"/>
    </source>
</evidence>
<feature type="compositionally biased region" description="Basic and acidic residues" evidence="1">
    <location>
        <begin position="25"/>
        <end position="39"/>
    </location>
</feature>
<dbReference type="InterPro" id="IPR056594">
    <property type="entry name" value="AT5G49610-like_b-prop"/>
</dbReference>
<evidence type="ECO:0000259" key="2">
    <source>
        <dbReference type="Pfam" id="PF12937"/>
    </source>
</evidence>
<dbReference type="PANTHER" id="PTHR33207">
    <property type="entry name" value="F-BOX DOMAIN CONTAINING PROTEIN-RELATED"/>
    <property type="match status" value="1"/>
</dbReference>
<name>A0A0A9AGA4_ARUDO</name>
<reference evidence="4" key="2">
    <citation type="journal article" date="2015" name="Data Brief">
        <title>Shoot transcriptome of the giant reed, Arundo donax.</title>
        <authorList>
            <person name="Barrero R.A."/>
            <person name="Guerrero F.D."/>
            <person name="Moolhuijzen P."/>
            <person name="Goolsby J.A."/>
            <person name="Tidwell J."/>
            <person name="Bellgard S.E."/>
            <person name="Bellgard M.I."/>
        </authorList>
    </citation>
    <scope>NUCLEOTIDE SEQUENCE</scope>
    <source>
        <tissue evidence="4">Shoot tissue taken approximately 20 cm above the soil surface</tissue>
    </source>
</reference>
<feature type="region of interest" description="Disordered" evidence="1">
    <location>
        <begin position="21"/>
        <end position="48"/>
    </location>
</feature>
<dbReference type="Pfam" id="PF12937">
    <property type="entry name" value="F-box-like"/>
    <property type="match status" value="1"/>
</dbReference>
<dbReference type="EMBL" id="GBRH01251798">
    <property type="protein sequence ID" value="JAD46097.1"/>
    <property type="molecule type" value="Transcribed_RNA"/>
</dbReference>
<sequence>MKVKALEAEIERMKEAHLLRAKRKAANDDSESARAERRVVTRARSPKKQRGCAAAERHISSLGDDLLLSIFLRLPSLATLVRAACTCRAWRRAVASSPAFRRSFRALHPPPLLGFIFQAYDSTPAPNVTAFPAFVPARPGDKDLVAAIGGGDFFYTSLLNRTKEGRCWEMLDVCRGYALLVNWADKLLAVFNPLTRQSEHVFDLVSQSQDTLAKYHGLTVAGVLLWPDEESMSFRVCLFAHDDSKIQFSFFTSDTGMWSVTPWVDFPVRPDSDVERSLLDRSFVGENGFLYWVYIDCRYIILLDTATMEFSVAELPQCVSRNFDVGHTKDRKACIVYADGFNIGVLMHTKEGDGVDRWVLDRVVPMDTELERVLRVQFDDDSELNVLDVRDGYVYLATSKMFHDPVKPCWFMTLCLETMKLEVLFQRTFDNIIRPYTMAWPPLLGNFGRLALEDAP</sequence>